<evidence type="ECO:0000256" key="2">
    <source>
        <dbReference type="ARBA" id="ARBA00007281"/>
    </source>
</evidence>
<evidence type="ECO:0000313" key="11">
    <source>
        <dbReference type="Proteomes" id="UP001151699"/>
    </source>
</evidence>
<dbReference type="OrthoDB" id="1660966at2759"/>
<dbReference type="AlphaFoldDB" id="A0A9Q0MK83"/>
<evidence type="ECO:0000256" key="7">
    <source>
        <dbReference type="ARBA" id="ARBA00047992"/>
    </source>
</evidence>
<evidence type="ECO:0000256" key="1">
    <source>
        <dbReference type="ARBA" id="ARBA00004737"/>
    </source>
</evidence>
<dbReference type="GO" id="GO:0006520">
    <property type="term" value="P:amino acid metabolic process"/>
    <property type="evidence" value="ECO:0007669"/>
    <property type="project" value="TreeGrafter"/>
</dbReference>
<dbReference type="GO" id="GO:0036381">
    <property type="term" value="F:pyridoxal 5'-phosphate synthase (glutamine hydrolysing) activity"/>
    <property type="evidence" value="ECO:0007669"/>
    <property type="project" value="UniProtKB-EC"/>
</dbReference>
<sequence length="160" mass="17264">PFVCGARNLGEALRRIEEGATMIRTKGEAGTGNVMHAVKHARCLNREIQLISKMDEDELYEHAKSIQVSYELLKKTAKLGRLPVVLFSAGGLATPADVAMLMQLGVDGVFVGSGIFKSSNPEKRANAIVQATTHFNNPKLLAELSEDLGQAMVGINCDKL</sequence>
<organism evidence="10 11">
    <name type="scientific">Pseudolycoriella hygida</name>
    <dbReference type="NCBI Taxonomy" id="35572"/>
    <lineage>
        <taxon>Eukaryota</taxon>
        <taxon>Metazoa</taxon>
        <taxon>Ecdysozoa</taxon>
        <taxon>Arthropoda</taxon>
        <taxon>Hexapoda</taxon>
        <taxon>Insecta</taxon>
        <taxon>Pterygota</taxon>
        <taxon>Neoptera</taxon>
        <taxon>Endopterygota</taxon>
        <taxon>Diptera</taxon>
        <taxon>Nematocera</taxon>
        <taxon>Sciaroidea</taxon>
        <taxon>Sciaridae</taxon>
        <taxon>Pseudolycoriella</taxon>
    </lineage>
</organism>
<dbReference type="InterPro" id="IPR001852">
    <property type="entry name" value="PdxS/SNZ"/>
</dbReference>
<dbReference type="GO" id="GO:0042823">
    <property type="term" value="P:pyridoxal phosphate biosynthetic process"/>
    <property type="evidence" value="ECO:0007669"/>
    <property type="project" value="InterPro"/>
</dbReference>
<keyword evidence="6" id="KW-0704">Schiff base</keyword>
<dbReference type="InterPro" id="IPR011060">
    <property type="entry name" value="RibuloseP-bd_barrel"/>
</dbReference>
<dbReference type="InterPro" id="IPR033755">
    <property type="entry name" value="PdxS/SNZ_N"/>
</dbReference>
<dbReference type="EMBL" id="WJQU01003305">
    <property type="protein sequence ID" value="KAJ6625928.1"/>
    <property type="molecule type" value="Genomic_DNA"/>
</dbReference>
<dbReference type="GO" id="GO:0008615">
    <property type="term" value="P:pyridoxine biosynthetic process"/>
    <property type="evidence" value="ECO:0007669"/>
    <property type="project" value="TreeGrafter"/>
</dbReference>
<evidence type="ECO:0000259" key="9">
    <source>
        <dbReference type="Pfam" id="PF01680"/>
    </source>
</evidence>
<feature type="non-terminal residue" evidence="10">
    <location>
        <position position="160"/>
    </location>
</feature>
<evidence type="ECO:0000256" key="8">
    <source>
        <dbReference type="PROSITE-ProRule" id="PRU00481"/>
    </source>
</evidence>
<evidence type="ECO:0000256" key="4">
    <source>
        <dbReference type="ARBA" id="ARBA00022898"/>
    </source>
</evidence>
<dbReference type="PANTHER" id="PTHR31829">
    <property type="entry name" value="PYRIDOXAL 5'-PHOSPHATE SYNTHASE SUBUNIT SNZ1-RELATED"/>
    <property type="match status" value="1"/>
</dbReference>
<feature type="domain" description="PdxS/SNZ N-terminal" evidence="9">
    <location>
        <begin position="1"/>
        <end position="89"/>
    </location>
</feature>
<keyword evidence="4" id="KW-0663">Pyridoxal phosphate</keyword>
<keyword evidence="11" id="KW-1185">Reference proteome</keyword>
<name>A0A9Q0MK83_9DIPT</name>
<reference evidence="10" key="1">
    <citation type="submission" date="2022-07" db="EMBL/GenBank/DDBJ databases">
        <authorList>
            <person name="Trinca V."/>
            <person name="Uliana J.V.C."/>
            <person name="Torres T.T."/>
            <person name="Ward R.J."/>
            <person name="Monesi N."/>
        </authorList>
    </citation>
    <scope>NUCLEOTIDE SEQUENCE</scope>
    <source>
        <strain evidence="10">HSMRA1968</strain>
        <tissue evidence="10">Whole embryos</tissue>
    </source>
</reference>
<comment type="catalytic activity">
    <reaction evidence="7">
        <text>aldehydo-D-ribose 5-phosphate + D-glyceraldehyde 3-phosphate + L-glutamine = pyridoxal 5'-phosphate + L-glutamate + phosphate + 3 H2O + H(+)</text>
        <dbReference type="Rhea" id="RHEA:31507"/>
        <dbReference type="ChEBI" id="CHEBI:15377"/>
        <dbReference type="ChEBI" id="CHEBI:15378"/>
        <dbReference type="ChEBI" id="CHEBI:29985"/>
        <dbReference type="ChEBI" id="CHEBI:43474"/>
        <dbReference type="ChEBI" id="CHEBI:58273"/>
        <dbReference type="ChEBI" id="CHEBI:58359"/>
        <dbReference type="ChEBI" id="CHEBI:59776"/>
        <dbReference type="ChEBI" id="CHEBI:597326"/>
        <dbReference type="EC" id="4.3.3.6"/>
    </reaction>
</comment>
<dbReference type="EC" id="4.3.3.6" evidence="3"/>
<comment type="pathway">
    <text evidence="1">Cofactor biosynthesis; pyridoxal 5'-phosphate biosynthesis.</text>
</comment>
<dbReference type="Pfam" id="PF01680">
    <property type="entry name" value="SOR_SNZ"/>
    <property type="match status" value="1"/>
</dbReference>
<protein>
    <recommendedName>
        <fullName evidence="3">pyridoxal 5'-phosphate synthase (glutamine hydrolyzing)</fullName>
        <ecNumber evidence="3">4.3.3.6</ecNumber>
    </recommendedName>
</protein>
<comment type="caution">
    <text evidence="10">The sequence shown here is derived from an EMBL/GenBank/DDBJ whole genome shotgun (WGS) entry which is preliminary data.</text>
</comment>
<dbReference type="SUPFAM" id="SSF51366">
    <property type="entry name" value="Ribulose-phoshate binding barrel"/>
    <property type="match status" value="1"/>
</dbReference>
<keyword evidence="5" id="KW-0456">Lyase</keyword>
<evidence type="ECO:0000313" key="10">
    <source>
        <dbReference type="EMBL" id="KAJ6625928.1"/>
    </source>
</evidence>
<dbReference type="PROSITE" id="PS51129">
    <property type="entry name" value="PDXS_SNZ_2"/>
    <property type="match status" value="1"/>
</dbReference>
<dbReference type="PANTHER" id="PTHR31829:SF0">
    <property type="entry name" value="PYRIDOXAL 5'-PHOSPHATE SYNTHASE SUBUNIT SNZ1-RELATED"/>
    <property type="match status" value="1"/>
</dbReference>
<proteinExistence type="inferred from homology"/>
<accession>A0A9Q0MK83</accession>
<comment type="similarity">
    <text evidence="2 8">Belongs to the PdxS/SNZ family.</text>
</comment>
<dbReference type="PROSITE" id="PS01235">
    <property type="entry name" value="PDXS_SNZ_1"/>
    <property type="match status" value="1"/>
</dbReference>
<dbReference type="InterPro" id="IPR013785">
    <property type="entry name" value="Aldolase_TIM"/>
</dbReference>
<evidence type="ECO:0000256" key="6">
    <source>
        <dbReference type="ARBA" id="ARBA00023270"/>
    </source>
</evidence>
<dbReference type="Proteomes" id="UP001151699">
    <property type="component" value="Unassembled WGS sequence"/>
</dbReference>
<evidence type="ECO:0000256" key="5">
    <source>
        <dbReference type="ARBA" id="ARBA00023239"/>
    </source>
</evidence>
<evidence type="ECO:0000256" key="3">
    <source>
        <dbReference type="ARBA" id="ARBA00012084"/>
    </source>
</evidence>
<gene>
    <name evidence="10" type="primary">SNZERR</name>
    <name evidence="10" type="ORF">Bhyg_16644</name>
</gene>
<dbReference type="Gene3D" id="3.20.20.70">
    <property type="entry name" value="Aldolase class I"/>
    <property type="match status" value="1"/>
</dbReference>